<proteinExistence type="inferred from homology"/>
<organism evidence="3 4">
    <name type="scientific">Operophtera brumata</name>
    <name type="common">Winter moth</name>
    <name type="synonym">Phalaena brumata</name>
    <dbReference type="NCBI Taxonomy" id="104452"/>
    <lineage>
        <taxon>Eukaryota</taxon>
        <taxon>Metazoa</taxon>
        <taxon>Ecdysozoa</taxon>
        <taxon>Arthropoda</taxon>
        <taxon>Hexapoda</taxon>
        <taxon>Insecta</taxon>
        <taxon>Pterygota</taxon>
        <taxon>Neoptera</taxon>
        <taxon>Endopterygota</taxon>
        <taxon>Lepidoptera</taxon>
        <taxon>Glossata</taxon>
        <taxon>Ditrysia</taxon>
        <taxon>Geometroidea</taxon>
        <taxon>Geometridae</taxon>
        <taxon>Larentiinae</taxon>
        <taxon>Operophtera</taxon>
    </lineage>
</organism>
<evidence type="ECO:0000313" key="4">
    <source>
        <dbReference type="Proteomes" id="UP000037510"/>
    </source>
</evidence>
<dbReference type="InterPro" id="IPR002666">
    <property type="entry name" value="Folate_carrier"/>
</dbReference>
<dbReference type="AlphaFoldDB" id="A0A0L7LMV8"/>
<dbReference type="EMBL" id="JTDY01000588">
    <property type="protein sequence ID" value="KOB76556.1"/>
    <property type="molecule type" value="Genomic_DNA"/>
</dbReference>
<evidence type="ECO:0000256" key="1">
    <source>
        <dbReference type="ARBA" id="ARBA00005773"/>
    </source>
</evidence>
<comment type="caution">
    <text evidence="3">The sequence shown here is derived from an EMBL/GenBank/DDBJ whole genome shotgun (WGS) entry which is preliminary data.</text>
</comment>
<gene>
    <name evidence="3" type="ORF">OBRU01_04567</name>
</gene>
<evidence type="ECO:0000313" key="3">
    <source>
        <dbReference type="EMBL" id="KOB76556.1"/>
    </source>
</evidence>
<accession>A0A0L7LMV8</accession>
<keyword evidence="4" id="KW-1185">Reference proteome</keyword>
<comment type="similarity">
    <text evidence="1">Belongs to the reduced folate carrier (RFC) transporter (TC 2.A.48) family.</text>
</comment>
<protein>
    <submittedName>
        <fullName evidence="3">Uncharacterized protein</fullName>
    </submittedName>
</protein>
<feature type="region of interest" description="Disordered" evidence="2">
    <location>
        <begin position="433"/>
        <end position="473"/>
    </location>
</feature>
<dbReference type="Pfam" id="PF01770">
    <property type="entry name" value="Folate_carrier"/>
    <property type="match status" value="3"/>
</dbReference>
<dbReference type="Proteomes" id="UP000037510">
    <property type="component" value="Unassembled WGS sequence"/>
</dbReference>
<dbReference type="PANTHER" id="PTHR10686:SF18">
    <property type="entry name" value="IP11787P-RELATED"/>
    <property type="match status" value="1"/>
</dbReference>
<evidence type="ECO:0000256" key="2">
    <source>
        <dbReference type="SAM" id="MobiDB-lite"/>
    </source>
</evidence>
<sequence>MQEWVKVMLILCAFGTLREIRPSEPFVSEFLLGEWRDITEEQLNRDVYPLGTYFYLGLIEWNSSVCNPAVDNQLRMAPGIAVLLRTYPIVSSYTRIAALTGRFLSGVSAQLLTHYGLMNYRQLNYITFTDLGDNLRVHAATDAQSFRSNVTEAATLISRHACAAYSRPRVVAWSALYAAAMALFVQAQVYVQLLWKQIQEESAAPTLLGAGGAYLASTWTRSALPAPTAALQGVALFLGSFVPNIFVSYAGYIKCLAQGYQFANADKNCVCMCRRNKNYKEHKKVPPKFYTAPTTRLPPWATKHKTKSTTFPPLFDIEVYQDMQYAGDYTDEAFTVTKQWKTDTTAQQEPTEQELTTSEYPYMTSAPYPYMTSAPYPYMTSASYPYMTSAPYPYMTSAPYPYMTSAPDSYMTTQHPTDPQSTSYVPDANEALKLTSAPDPNMTEEAPGSNATTVSDGIVTLNTNSTPQPDLAE</sequence>
<dbReference type="GO" id="GO:0005886">
    <property type="term" value="C:plasma membrane"/>
    <property type="evidence" value="ECO:0007669"/>
    <property type="project" value="TreeGrafter"/>
</dbReference>
<dbReference type="GO" id="GO:0090482">
    <property type="term" value="F:vitamin transmembrane transporter activity"/>
    <property type="evidence" value="ECO:0007669"/>
    <property type="project" value="InterPro"/>
</dbReference>
<name>A0A0L7LMV8_OPEBR</name>
<feature type="compositionally biased region" description="Polar residues" evidence="2">
    <location>
        <begin position="449"/>
        <end position="473"/>
    </location>
</feature>
<reference evidence="3 4" key="1">
    <citation type="journal article" date="2015" name="Genome Biol. Evol.">
        <title>The genome of winter moth (Operophtera brumata) provides a genomic perspective on sexual dimorphism and phenology.</title>
        <authorList>
            <person name="Derks M.F."/>
            <person name="Smit S."/>
            <person name="Salis L."/>
            <person name="Schijlen E."/>
            <person name="Bossers A."/>
            <person name="Mateman C."/>
            <person name="Pijl A.S."/>
            <person name="de Ridder D."/>
            <person name="Groenen M.A."/>
            <person name="Visser M.E."/>
            <person name="Megens H.J."/>
        </authorList>
    </citation>
    <scope>NUCLEOTIDE SEQUENCE [LARGE SCALE GENOMIC DNA]</scope>
    <source>
        <strain evidence="3">WM2013NL</strain>
        <tissue evidence="3">Head and thorax</tissue>
    </source>
</reference>
<dbReference type="STRING" id="104452.A0A0L7LMV8"/>
<dbReference type="PANTHER" id="PTHR10686">
    <property type="entry name" value="FOLATE TRANSPORTER"/>
    <property type="match status" value="1"/>
</dbReference>